<comment type="cofactor">
    <cofactor evidence="3">
        <name>Co(2+)</name>
        <dbReference type="ChEBI" id="CHEBI:48828"/>
    </cofactor>
</comment>
<name>A0AAE3HD85_9FIRM</name>
<comment type="catalytic activity">
    <reaction evidence="1">
        <text>D-ribulose 5-phosphate = D-xylulose 5-phosphate</text>
        <dbReference type="Rhea" id="RHEA:13677"/>
        <dbReference type="ChEBI" id="CHEBI:57737"/>
        <dbReference type="ChEBI" id="CHEBI:58121"/>
        <dbReference type="EC" id="5.1.3.1"/>
    </reaction>
</comment>
<evidence type="ECO:0000256" key="3">
    <source>
        <dbReference type="ARBA" id="ARBA00001941"/>
    </source>
</evidence>
<evidence type="ECO:0000256" key="7">
    <source>
        <dbReference type="ARBA" id="ARBA00013188"/>
    </source>
</evidence>
<dbReference type="PROSITE" id="PS01086">
    <property type="entry name" value="RIBUL_P_3_EPIMER_2"/>
    <property type="match status" value="1"/>
</dbReference>
<evidence type="ECO:0000313" key="10">
    <source>
        <dbReference type="EMBL" id="MCR1898272.1"/>
    </source>
</evidence>
<keyword evidence="8" id="KW-0479">Metal-binding</keyword>
<dbReference type="SUPFAM" id="SSF51366">
    <property type="entry name" value="Ribulose-phoshate binding barrel"/>
    <property type="match status" value="1"/>
</dbReference>
<dbReference type="NCBIfam" id="NF004076">
    <property type="entry name" value="PRK05581.1-4"/>
    <property type="match status" value="1"/>
</dbReference>
<dbReference type="RefSeq" id="WP_257529746.1">
    <property type="nucleotide sequence ID" value="NZ_JANKAS010000003.1"/>
</dbReference>
<evidence type="ECO:0000313" key="11">
    <source>
        <dbReference type="Proteomes" id="UP001205748"/>
    </source>
</evidence>
<comment type="caution">
    <text evidence="10">The sequence shown here is derived from an EMBL/GenBank/DDBJ whole genome shotgun (WGS) entry which is preliminary data.</text>
</comment>
<dbReference type="Gene3D" id="3.20.20.70">
    <property type="entry name" value="Aldolase class I"/>
    <property type="match status" value="1"/>
</dbReference>
<accession>A0AAE3HD85</accession>
<dbReference type="GO" id="GO:0005975">
    <property type="term" value="P:carbohydrate metabolic process"/>
    <property type="evidence" value="ECO:0007669"/>
    <property type="project" value="InterPro"/>
</dbReference>
<comment type="cofactor">
    <cofactor evidence="2">
        <name>Mn(2+)</name>
        <dbReference type="ChEBI" id="CHEBI:29035"/>
    </cofactor>
</comment>
<dbReference type="EMBL" id="JANKAS010000003">
    <property type="protein sequence ID" value="MCR1898272.1"/>
    <property type="molecule type" value="Genomic_DNA"/>
</dbReference>
<comment type="cofactor">
    <cofactor evidence="4">
        <name>Zn(2+)</name>
        <dbReference type="ChEBI" id="CHEBI:29105"/>
    </cofactor>
</comment>
<evidence type="ECO:0000256" key="5">
    <source>
        <dbReference type="ARBA" id="ARBA00001954"/>
    </source>
</evidence>
<comment type="cofactor">
    <cofactor evidence="5">
        <name>Fe(2+)</name>
        <dbReference type="ChEBI" id="CHEBI:29033"/>
    </cofactor>
</comment>
<evidence type="ECO:0000256" key="2">
    <source>
        <dbReference type="ARBA" id="ARBA00001936"/>
    </source>
</evidence>
<dbReference type="CDD" id="cd00429">
    <property type="entry name" value="RPE"/>
    <property type="match status" value="1"/>
</dbReference>
<organism evidence="10 11">
    <name type="scientific">Irregularibacter muris</name>
    <dbReference type="NCBI Taxonomy" id="1796619"/>
    <lineage>
        <taxon>Bacteria</taxon>
        <taxon>Bacillati</taxon>
        <taxon>Bacillota</taxon>
        <taxon>Clostridia</taxon>
        <taxon>Eubacteriales</taxon>
        <taxon>Eubacteriaceae</taxon>
        <taxon>Irregularibacter</taxon>
    </lineage>
</organism>
<dbReference type="AlphaFoldDB" id="A0AAE3HD85"/>
<gene>
    <name evidence="10" type="ORF">NSA47_04625</name>
</gene>
<dbReference type="PANTHER" id="PTHR11749">
    <property type="entry name" value="RIBULOSE-5-PHOSPHATE-3-EPIMERASE"/>
    <property type="match status" value="1"/>
</dbReference>
<dbReference type="Pfam" id="PF00834">
    <property type="entry name" value="Ribul_P_3_epim"/>
    <property type="match status" value="1"/>
</dbReference>
<dbReference type="GO" id="GO:0004750">
    <property type="term" value="F:D-ribulose-phosphate 3-epimerase activity"/>
    <property type="evidence" value="ECO:0007669"/>
    <property type="project" value="UniProtKB-EC"/>
</dbReference>
<dbReference type="InterPro" id="IPR011060">
    <property type="entry name" value="RibuloseP-bd_barrel"/>
</dbReference>
<evidence type="ECO:0000256" key="4">
    <source>
        <dbReference type="ARBA" id="ARBA00001947"/>
    </source>
</evidence>
<reference evidence="10" key="1">
    <citation type="submission" date="2022-07" db="EMBL/GenBank/DDBJ databases">
        <title>Enhanced cultured diversity of the mouse gut microbiota enables custom-made synthetic communities.</title>
        <authorList>
            <person name="Afrizal A."/>
        </authorList>
    </citation>
    <scope>NUCLEOTIDE SEQUENCE</scope>
    <source>
        <strain evidence="10">DSM 28593</strain>
    </source>
</reference>
<comment type="similarity">
    <text evidence="6">Belongs to the ribulose-phosphate 3-epimerase family.</text>
</comment>
<dbReference type="GO" id="GO:0005737">
    <property type="term" value="C:cytoplasm"/>
    <property type="evidence" value="ECO:0007669"/>
    <property type="project" value="UniProtKB-ARBA"/>
</dbReference>
<keyword evidence="9" id="KW-0413">Isomerase</keyword>
<sequence length="230" mass="26163">MTYIAASIMCGNQLNIGQELIKLEEAGCDMLHCDVMDGIYVNNLALGPEWINDVKNATTIPIDIHLATINPMKYIQMFAPIKPKYISFHIEVSEDVMGNIKKIRHYGIKPSIALNPETKIEEVIPYLSEIDRILMMTVNPGFSGQSFNSSVLRKLETLSDILSNRKHKPLIEVDGNINVETIGKMKKNLPDIFVLGTSALFHQKDEMSYAQRIERIRKQIQDYKQNDILE</sequence>
<evidence type="ECO:0000256" key="6">
    <source>
        <dbReference type="ARBA" id="ARBA00009541"/>
    </source>
</evidence>
<dbReference type="GO" id="GO:0046872">
    <property type="term" value="F:metal ion binding"/>
    <property type="evidence" value="ECO:0007669"/>
    <property type="project" value="UniProtKB-KW"/>
</dbReference>
<proteinExistence type="inferred from homology"/>
<protein>
    <recommendedName>
        <fullName evidence="7">ribulose-phosphate 3-epimerase</fullName>
        <ecNumber evidence="7">5.1.3.1</ecNumber>
    </recommendedName>
</protein>
<keyword evidence="11" id="KW-1185">Reference proteome</keyword>
<dbReference type="InterPro" id="IPR000056">
    <property type="entry name" value="Ribul_P_3_epim-like"/>
</dbReference>
<dbReference type="Proteomes" id="UP001205748">
    <property type="component" value="Unassembled WGS sequence"/>
</dbReference>
<dbReference type="FunFam" id="3.20.20.70:FF:000004">
    <property type="entry name" value="Ribulose-phosphate 3-epimerase"/>
    <property type="match status" value="1"/>
</dbReference>
<dbReference type="InterPro" id="IPR013785">
    <property type="entry name" value="Aldolase_TIM"/>
</dbReference>
<evidence type="ECO:0000256" key="9">
    <source>
        <dbReference type="ARBA" id="ARBA00023235"/>
    </source>
</evidence>
<evidence type="ECO:0000256" key="8">
    <source>
        <dbReference type="ARBA" id="ARBA00022723"/>
    </source>
</evidence>
<evidence type="ECO:0000256" key="1">
    <source>
        <dbReference type="ARBA" id="ARBA00001782"/>
    </source>
</evidence>
<dbReference type="EC" id="5.1.3.1" evidence="7"/>